<dbReference type="InterPro" id="IPR043502">
    <property type="entry name" value="DNA/RNA_pol_sf"/>
</dbReference>
<reference evidence="2" key="1">
    <citation type="submission" date="2018-06" db="EMBL/GenBank/DDBJ databases">
        <authorList>
            <person name="Zhirakovskaya E."/>
        </authorList>
    </citation>
    <scope>NUCLEOTIDE SEQUENCE</scope>
</reference>
<protein>
    <submittedName>
        <fullName evidence="2">AfaG</fullName>
    </submittedName>
</protein>
<feature type="domain" description="Reverse transcriptase" evidence="1">
    <location>
        <begin position="1"/>
        <end position="103"/>
    </location>
</feature>
<dbReference type="Gene3D" id="3.30.70.270">
    <property type="match status" value="1"/>
</dbReference>
<evidence type="ECO:0000259" key="1">
    <source>
        <dbReference type="PROSITE" id="PS50878"/>
    </source>
</evidence>
<dbReference type="PROSITE" id="PS50878">
    <property type="entry name" value="RT_POL"/>
    <property type="match status" value="1"/>
</dbReference>
<accession>A0A3B0X2V7</accession>
<dbReference type="AlphaFoldDB" id="A0A3B0X2V7"/>
<evidence type="ECO:0000313" key="2">
    <source>
        <dbReference type="EMBL" id="VAW50966.1"/>
    </source>
</evidence>
<dbReference type="InterPro" id="IPR000477">
    <property type="entry name" value="RT_dom"/>
</dbReference>
<dbReference type="SUPFAM" id="SSF56672">
    <property type="entry name" value="DNA/RNA polymerases"/>
    <property type="match status" value="1"/>
</dbReference>
<proteinExistence type="predicted"/>
<name>A0A3B0X2V7_9ZZZZ</name>
<gene>
    <name evidence="2" type="ORF">MNBD_GAMMA05-2542</name>
</gene>
<organism evidence="2">
    <name type="scientific">hydrothermal vent metagenome</name>
    <dbReference type="NCBI Taxonomy" id="652676"/>
    <lineage>
        <taxon>unclassified sequences</taxon>
        <taxon>metagenomes</taxon>
        <taxon>ecological metagenomes</taxon>
    </lineage>
</organism>
<dbReference type="InterPro" id="IPR043128">
    <property type="entry name" value="Rev_trsase/Diguanyl_cyclase"/>
</dbReference>
<dbReference type="Pfam" id="PF00078">
    <property type="entry name" value="RVT_1"/>
    <property type="match status" value="1"/>
</dbReference>
<dbReference type="EMBL" id="UOFE01000010">
    <property type="protein sequence ID" value="VAW50966.1"/>
    <property type="molecule type" value="Genomic_DNA"/>
</dbReference>
<sequence>MNRSVERGGLFKEISLGISRGCPLSPLIGAFFLNKLDEGFEREGLFYVRYMDDILILMKTRWKCRGAVKQLNSEFNRMKIVKHPDKKFIEKIEKGFDFLGYHFSTKGLTIAEITWNKFVARLHLLYEQKKVSSDCDVILGEYMRRWQEGQVQDYNSINKRRINIGQ</sequence>